<dbReference type="PANTHER" id="PTHR30201">
    <property type="entry name" value="TRIPHOSPHORIBOSYL-DEPHOSPHO-COA SYNTHASE"/>
    <property type="match status" value="1"/>
</dbReference>
<evidence type="ECO:0000256" key="1">
    <source>
        <dbReference type="ARBA" id="ARBA00001210"/>
    </source>
</evidence>
<gene>
    <name evidence="5" type="primary">citG</name>
    <name evidence="7" type="ORF">SAMN02746091_01289</name>
</gene>
<proteinExistence type="inferred from homology"/>
<evidence type="ECO:0000313" key="8">
    <source>
        <dbReference type="Proteomes" id="UP000184423"/>
    </source>
</evidence>
<keyword evidence="6" id="KW-1133">Transmembrane helix</keyword>
<evidence type="ECO:0000313" key="7">
    <source>
        <dbReference type="EMBL" id="SHE87525.1"/>
    </source>
</evidence>
<evidence type="ECO:0000256" key="4">
    <source>
        <dbReference type="ARBA" id="ARBA00022840"/>
    </source>
</evidence>
<accession>A0A1M4X220</accession>
<sequence>MTNRDTFIKKISQIALEATLLEVSTHPKPGLVTPFSNGSHKDMSYVTFMKSASYIAPYFSEFINIGIIYSENILDKLRPIGLIAEKDMFYATDGVNTHKGLIFLLGVICAGCGVLFRENKAINRISISKIVSEITEGIVERELNNYDEKKGMTNGQRIYKKYGLTGIRGEVEGGLKSIIDYALPTFEKYNKRLSINDTLVNTLLSLMTVVDDTTVVHRTSIEGLNFVKKHSKIALELGGMATKEGVDYIENLDRKFKERNISPGGCADLLAATYMIYKIEAIWRNEYADFTFINYQSQQEIY</sequence>
<dbReference type="EMBL" id="FQVG01000021">
    <property type="protein sequence ID" value="SHE87525.1"/>
    <property type="molecule type" value="Genomic_DNA"/>
</dbReference>
<keyword evidence="2 5" id="KW-0808">Transferase</keyword>
<evidence type="ECO:0000256" key="3">
    <source>
        <dbReference type="ARBA" id="ARBA00022741"/>
    </source>
</evidence>
<dbReference type="HAMAP" id="MF_00397">
    <property type="entry name" value="CitG"/>
    <property type="match status" value="1"/>
</dbReference>
<keyword evidence="6" id="KW-0472">Membrane</keyword>
<comment type="catalytic activity">
    <reaction evidence="1 5">
        <text>3'-dephospho-CoA + ATP = 2'-(5''-triphospho-alpha-D-ribosyl)-3'-dephospho-CoA + adenine</text>
        <dbReference type="Rhea" id="RHEA:15117"/>
        <dbReference type="ChEBI" id="CHEBI:16708"/>
        <dbReference type="ChEBI" id="CHEBI:30616"/>
        <dbReference type="ChEBI" id="CHEBI:57328"/>
        <dbReference type="ChEBI" id="CHEBI:61378"/>
        <dbReference type="EC" id="2.4.2.52"/>
    </reaction>
</comment>
<dbReference type="NCBIfam" id="TIGR03125">
    <property type="entry name" value="citrate_citG"/>
    <property type="match status" value="1"/>
</dbReference>
<dbReference type="RefSeq" id="WP_073248511.1">
    <property type="nucleotide sequence ID" value="NZ_FQVG01000021.1"/>
</dbReference>
<keyword evidence="6" id="KW-0812">Transmembrane</keyword>
<organism evidence="7 8">
    <name type="scientific">Caloramator proteoclasticus DSM 10124</name>
    <dbReference type="NCBI Taxonomy" id="1121262"/>
    <lineage>
        <taxon>Bacteria</taxon>
        <taxon>Bacillati</taxon>
        <taxon>Bacillota</taxon>
        <taxon>Clostridia</taxon>
        <taxon>Eubacteriales</taxon>
        <taxon>Clostridiaceae</taxon>
        <taxon>Caloramator</taxon>
    </lineage>
</organism>
<evidence type="ECO:0000256" key="2">
    <source>
        <dbReference type="ARBA" id="ARBA00022679"/>
    </source>
</evidence>
<evidence type="ECO:0000256" key="6">
    <source>
        <dbReference type="SAM" id="Phobius"/>
    </source>
</evidence>
<dbReference type="InterPro" id="IPR002736">
    <property type="entry name" value="CitG"/>
</dbReference>
<keyword evidence="4 5" id="KW-0067">ATP-binding</keyword>
<name>A0A1M4X220_9CLOT</name>
<keyword evidence="3 5" id="KW-0547">Nucleotide-binding</keyword>
<dbReference type="EC" id="2.4.2.52" evidence="5"/>
<dbReference type="PANTHER" id="PTHR30201:SF2">
    <property type="entry name" value="2-(5''-TRIPHOSPHORIBOSYL)-3'-DEPHOSPHOCOENZYME-A SYNTHASE"/>
    <property type="match status" value="1"/>
</dbReference>
<dbReference type="AlphaFoldDB" id="A0A1M4X220"/>
<dbReference type="GO" id="GO:0046917">
    <property type="term" value="F:triphosphoribosyl-dephospho-CoA synthase activity"/>
    <property type="evidence" value="ECO:0007669"/>
    <property type="project" value="UniProtKB-UniRule"/>
</dbReference>
<dbReference type="InterPro" id="IPR017551">
    <property type="entry name" value="TriPribosyl-deP-CoA_syn_CitG"/>
</dbReference>
<protein>
    <recommendedName>
        <fullName evidence="5">Probable 2-(5''-triphosphoribosyl)-3'-dephosphocoenzyme-A synthase</fullName>
        <shortName evidence="5">2-(5''-triphosphoribosyl)-3'-dephospho-CoA synthase</shortName>
        <ecNumber evidence="5">2.4.2.52</ecNumber>
    </recommendedName>
</protein>
<comment type="similarity">
    <text evidence="5">Belongs to the CitG/MdcB family.</text>
</comment>
<reference evidence="8" key="1">
    <citation type="submission" date="2016-11" db="EMBL/GenBank/DDBJ databases">
        <authorList>
            <person name="Varghese N."/>
            <person name="Submissions S."/>
        </authorList>
    </citation>
    <scope>NUCLEOTIDE SEQUENCE [LARGE SCALE GENOMIC DNA]</scope>
    <source>
        <strain evidence="8">DSM 10124</strain>
    </source>
</reference>
<keyword evidence="8" id="KW-1185">Reference proteome</keyword>
<dbReference type="GO" id="GO:0005524">
    <property type="term" value="F:ATP binding"/>
    <property type="evidence" value="ECO:0007669"/>
    <property type="project" value="UniProtKB-KW"/>
</dbReference>
<dbReference type="GO" id="GO:0051191">
    <property type="term" value="P:prosthetic group biosynthetic process"/>
    <property type="evidence" value="ECO:0007669"/>
    <property type="project" value="TreeGrafter"/>
</dbReference>
<evidence type="ECO:0000256" key="5">
    <source>
        <dbReference type="HAMAP-Rule" id="MF_00397"/>
    </source>
</evidence>
<dbReference type="Proteomes" id="UP000184423">
    <property type="component" value="Unassembled WGS sequence"/>
</dbReference>
<dbReference type="Pfam" id="PF01874">
    <property type="entry name" value="CitG"/>
    <property type="match status" value="1"/>
</dbReference>
<feature type="transmembrane region" description="Helical" evidence="6">
    <location>
        <begin position="100"/>
        <end position="116"/>
    </location>
</feature>
<dbReference type="Gene3D" id="1.10.4200.10">
    <property type="entry name" value="Triphosphoribosyl-dephospho-CoA protein"/>
    <property type="match status" value="1"/>
</dbReference>